<sequence length="82" mass="9115">EQRTQARINNSTIRDDLAHIEPLLSNAGIVPNNFPSDMQDIKNANATVINGLLTAYNQPIAGNLDTRKKRLTEYLGIRILSL</sequence>
<name>A0A9W4XC34_9GLOM</name>
<evidence type="ECO:0000313" key="1">
    <source>
        <dbReference type="EMBL" id="CAI2200739.1"/>
    </source>
</evidence>
<evidence type="ECO:0000313" key="2">
    <source>
        <dbReference type="Proteomes" id="UP001153678"/>
    </source>
</evidence>
<organism evidence="1 2">
    <name type="scientific">Funneliformis geosporum</name>
    <dbReference type="NCBI Taxonomy" id="1117311"/>
    <lineage>
        <taxon>Eukaryota</taxon>
        <taxon>Fungi</taxon>
        <taxon>Fungi incertae sedis</taxon>
        <taxon>Mucoromycota</taxon>
        <taxon>Glomeromycotina</taxon>
        <taxon>Glomeromycetes</taxon>
        <taxon>Glomerales</taxon>
        <taxon>Glomeraceae</taxon>
        <taxon>Funneliformis</taxon>
    </lineage>
</organism>
<protein>
    <submittedName>
        <fullName evidence="1">16583_t:CDS:1</fullName>
    </submittedName>
</protein>
<reference evidence="1" key="1">
    <citation type="submission" date="2022-08" db="EMBL/GenBank/DDBJ databases">
        <authorList>
            <person name="Kallberg Y."/>
            <person name="Tangrot J."/>
            <person name="Rosling A."/>
        </authorList>
    </citation>
    <scope>NUCLEOTIDE SEQUENCE</scope>
    <source>
        <strain evidence="1">Wild A</strain>
    </source>
</reference>
<dbReference type="AlphaFoldDB" id="A0A9W4XC34"/>
<dbReference type="Proteomes" id="UP001153678">
    <property type="component" value="Unassembled WGS sequence"/>
</dbReference>
<dbReference type="OrthoDB" id="2420591at2759"/>
<feature type="non-terminal residue" evidence="1">
    <location>
        <position position="1"/>
    </location>
</feature>
<gene>
    <name evidence="1" type="ORF">FWILDA_LOCUS19717</name>
</gene>
<proteinExistence type="predicted"/>
<keyword evidence="2" id="KW-1185">Reference proteome</keyword>
<comment type="caution">
    <text evidence="1">The sequence shown here is derived from an EMBL/GenBank/DDBJ whole genome shotgun (WGS) entry which is preliminary data.</text>
</comment>
<dbReference type="EMBL" id="CAMKVN010025254">
    <property type="protein sequence ID" value="CAI2200739.1"/>
    <property type="molecule type" value="Genomic_DNA"/>
</dbReference>
<accession>A0A9W4XC34</accession>